<evidence type="ECO:0000256" key="3">
    <source>
        <dbReference type="ARBA" id="ARBA00023004"/>
    </source>
</evidence>
<keyword evidence="1 4" id="KW-0349">Heme</keyword>
<comment type="caution">
    <text evidence="7">The sequence shown here is derived from an EMBL/GenBank/DDBJ whole genome shotgun (WGS) entry which is preliminary data.</text>
</comment>
<evidence type="ECO:0000313" key="8">
    <source>
        <dbReference type="Proteomes" id="UP000094056"/>
    </source>
</evidence>
<evidence type="ECO:0000256" key="4">
    <source>
        <dbReference type="PROSITE-ProRule" id="PRU00433"/>
    </source>
</evidence>
<evidence type="ECO:0000256" key="5">
    <source>
        <dbReference type="SAM" id="SignalP"/>
    </source>
</evidence>
<protein>
    <submittedName>
        <fullName evidence="7">Cytochrome c-553</fullName>
    </submittedName>
</protein>
<dbReference type="EMBL" id="MAYW01000053">
    <property type="protein sequence ID" value="ODS32664.1"/>
    <property type="molecule type" value="Genomic_DNA"/>
</dbReference>
<dbReference type="PROSITE" id="PS51007">
    <property type="entry name" value="CYTC"/>
    <property type="match status" value="1"/>
</dbReference>
<evidence type="ECO:0000256" key="2">
    <source>
        <dbReference type="ARBA" id="ARBA00022723"/>
    </source>
</evidence>
<dbReference type="AlphaFoldDB" id="A0A1E3XCH3"/>
<keyword evidence="5" id="KW-0732">Signal</keyword>
<feature type="chain" id="PRO_5009140093" evidence="5">
    <location>
        <begin position="27"/>
        <end position="114"/>
    </location>
</feature>
<feature type="signal peptide" evidence="5">
    <location>
        <begin position="1"/>
        <end position="26"/>
    </location>
</feature>
<dbReference type="InterPro" id="IPR009056">
    <property type="entry name" value="Cyt_c-like_dom"/>
</dbReference>
<dbReference type="GO" id="GO:0020037">
    <property type="term" value="F:heme binding"/>
    <property type="evidence" value="ECO:0007669"/>
    <property type="project" value="InterPro"/>
</dbReference>
<reference evidence="7 8" key="1">
    <citation type="submission" date="2016-07" db="EMBL/GenBank/DDBJ databases">
        <title>Draft genome of Scalindua rubra, obtained from a brine-seawater interface in the Red Sea, sheds light on salt adaptation in anammox bacteria.</title>
        <authorList>
            <person name="Speth D.R."/>
            <person name="Lagkouvardos I."/>
            <person name="Wang Y."/>
            <person name="Qian P.-Y."/>
            <person name="Dutilh B.E."/>
            <person name="Jetten M.S."/>
        </authorList>
    </citation>
    <scope>NUCLEOTIDE SEQUENCE [LARGE SCALE GENOMIC DNA]</scope>
    <source>
        <strain evidence="7">BSI-1</strain>
    </source>
</reference>
<name>A0A1E3XCH3_9BACT</name>
<organism evidence="7 8">
    <name type="scientific">Candidatus Scalindua rubra</name>
    <dbReference type="NCBI Taxonomy" id="1872076"/>
    <lineage>
        <taxon>Bacteria</taxon>
        <taxon>Pseudomonadati</taxon>
        <taxon>Planctomycetota</taxon>
        <taxon>Candidatus Brocadiia</taxon>
        <taxon>Candidatus Brocadiales</taxon>
        <taxon>Candidatus Scalinduaceae</taxon>
        <taxon>Candidatus Scalindua</taxon>
    </lineage>
</organism>
<evidence type="ECO:0000313" key="7">
    <source>
        <dbReference type="EMBL" id="ODS32664.1"/>
    </source>
</evidence>
<dbReference type="SUPFAM" id="SSF46626">
    <property type="entry name" value="Cytochrome c"/>
    <property type="match status" value="1"/>
</dbReference>
<accession>A0A1E3XCH3</accession>
<dbReference type="GO" id="GO:0009055">
    <property type="term" value="F:electron transfer activity"/>
    <property type="evidence" value="ECO:0007669"/>
    <property type="project" value="InterPro"/>
</dbReference>
<proteinExistence type="predicted"/>
<keyword evidence="3 4" id="KW-0408">Iron</keyword>
<dbReference type="Gene3D" id="1.10.760.10">
    <property type="entry name" value="Cytochrome c-like domain"/>
    <property type="match status" value="1"/>
</dbReference>
<evidence type="ECO:0000259" key="6">
    <source>
        <dbReference type="PROSITE" id="PS51007"/>
    </source>
</evidence>
<evidence type="ECO:0000256" key="1">
    <source>
        <dbReference type="ARBA" id="ARBA00022617"/>
    </source>
</evidence>
<sequence>MLRGKLAVCVLFIGSFICLSNSNIFATDIDTDLIFADMCEMCHGPDGKGTKQGIEFGVHDFTDAEWQASKTDEEFVNSITNGKEENPNYIPYGGMLGEEEIKAMAAYVRKFAQE</sequence>
<dbReference type="GO" id="GO:0046872">
    <property type="term" value="F:metal ion binding"/>
    <property type="evidence" value="ECO:0007669"/>
    <property type="project" value="UniProtKB-KW"/>
</dbReference>
<dbReference type="Proteomes" id="UP000094056">
    <property type="component" value="Unassembled WGS sequence"/>
</dbReference>
<dbReference type="InterPro" id="IPR036909">
    <property type="entry name" value="Cyt_c-like_dom_sf"/>
</dbReference>
<gene>
    <name evidence="7" type="primary">petJ_1</name>
    <name evidence="7" type="ORF">SCARUB_02216</name>
</gene>
<dbReference type="Pfam" id="PF13442">
    <property type="entry name" value="Cytochrome_CBB3"/>
    <property type="match status" value="1"/>
</dbReference>
<feature type="domain" description="Cytochrome c" evidence="6">
    <location>
        <begin position="26"/>
        <end position="112"/>
    </location>
</feature>
<keyword evidence="2 4" id="KW-0479">Metal-binding</keyword>